<dbReference type="EMBL" id="FMZX01000001">
    <property type="protein sequence ID" value="SDC37326.1"/>
    <property type="molecule type" value="Genomic_DNA"/>
</dbReference>
<keyword evidence="2" id="KW-1185">Reference proteome</keyword>
<reference evidence="1 2" key="1">
    <citation type="submission" date="2016-10" db="EMBL/GenBank/DDBJ databases">
        <authorList>
            <person name="de Groot N.N."/>
        </authorList>
    </citation>
    <scope>NUCLEOTIDE SEQUENCE [LARGE SCALE GENOMIC DNA]</scope>
    <source>
        <strain evidence="1 2">CPCC 100156</strain>
    </source>
</reference>
<name>A0A1G6L3Q5_9PROT</name>
<evidence type="ECO:0000313" key="1">
    <source>
        <dbReference type="EMBL" id="SDC37326.1"/>
    </source>
</evidence>
<dbReference type="AlphaFoldDB" id="A0A1G6L3Q5"/>
<evidence type="ECO:0000313" key="2">
    <source>
        <dbReference type="Proteomes" id="UP000198925"/>
    </source>
</evidence>
<dbReference type="STRING" id="938405.SAMN02927895_03807"/>
<organism evidence="1 2">
    <name type="scientific">Belnapia rosea</name>
    <dbReference type="NCBI Taxonomy" id="938405"/>
    <lineage>
        <taxon>Bacteria</taxon>
        <taxon>Pseudomonadati</taxon>
        <taxon>Pseudomonadota</taxon>
        <taxon>Alphaproteobacteria</taxon>
        <taxon>Acetobacterales</taxon>
        <taxon>Roseomonadaceae</taxon>
        <taxon>Belnapia</taxon>
    </lineage>
</organism>
<protein>
    <submittedName>
        <fullName evidence="1">Uncharacterized protein</fullName>
    </submittedName>
</protein>
<accession>A0A1G6L3Q5</accession>
<proteinExistence type="predicted"/>
<dbReference type="Proteomes" id="UP000198925">
    <property type="component" value="Unassembled WGS sequence"/>
</dbReference>
<gene>
    <name evidence="1" type="ORF">SAMN04487779_1001732</name>
</gene>
<dbReference type="RefSeq" id="WP_090660523.1">
    <property type="nucleotide sequence ID" value="NZ_FMZX01000001.1"/>
</dbReference>
<sequence>MNAMDSVRRSGWHSPWAPLLPAALLLLVSLAGLLVVGLLPAEGASQYAVLGPPWSRTGEMFALVDTAGGAVLDTGGWRNVVIAHSGDPGFASALYRAGAWLVLDAVTLRGCLGGLAS</sequence>